<keyword evidence="1" id="KW-0472">Membrane</keyword>
<keyword evidence="1" id="KW-0812">Transmembrane</keyword>
<sequence>MISNYIIIITLSLSICVGKIFSGYMYFALRFRSNFSVNIYL</sequence>
<keyword evidence="1" id="KW-1133">Transmembrane helix</keyword>
<proteinExistence type="predicted"/>
<feature type="transmembrane region" description="Helical" evidence="1">
    <location>
        <begin position="6"/>
        <end position="27"/>
    </location>
</feature>
<evidence type="ECO:0000256" key="1">
    <source>
        <dbReference type="SAM" id="Phobius"/>
    </source>
</evidence>
<evidence type="ECO:0000313" key="2">
    <source>
        <dbReference type="EMBL" id="QZE50659.1"/>
    </source>
</evidence>
<protein>
    <submittedName>
        <fullName evidence="2">Uncharacterized protein</fullName>
    </submittedName>
</protein>
<organism evidence="2 3">
    <name type="scientific">Klebsiella phage vB_KpnS-VAC6</name>
    <dbReference type="NCBI Taxonomy" id="2864364"/>
    <lineage>
        <taxon>Viruses</taxon>
        <taxon>Duplodnaviria</taxon>
        <taxon>Heunggongvirae</taxon>
        <taxon>Uroviricota</taxon>
        <taxon>Caudoviricetes</taxon>
        <taxon>Drexlerviridae</taxon>
        <taxon>Webervirus</taxon>
        <taxon>Webervirus VAC6</taxon>
    </lineage>
</organism>
<name>A0AAE8C2C2_9CAUD</name>
<dbReference type="Proteomes" id="UP000828423">
    <property type="component" value="Segment"/>
</dbReference>
<dbReference type="EMBL" id="MZ428224">
    <property type="protein sequence ID" value="QZE50659.1"/>
    <property type="molecule type" value="Genomic_DNA"/>
</dbReference>
<evidence type="ECO:0000313" key="3">
    <source>
        <dbReference type="Proteomes" id="UP000828423"/>
    </source>
</evidence>
<keyword evidence="3" id="KW-1185">Reference proteome</keyword>
<accession>A0AAE8C2C2</accession>
<reference evidence="2 3" key="1">
    <citation type="submission" date="2021-06" db="EMBL/GenBank/DDBJ databases">
        <title>PemIK (PemK/PemI) type II TA system from Klebsiella pneumoniae clinical strains inhibits lytic phage.</title>
        <authorList>
            <person name="Bleriot I.I."/>
            <person name="Blasco L.L."/>
            <person name="Pacios O.O."/>
            <person name="Fernandez-Garcia L.L."/>
            <person name="Ambroa A.A."/>
            <person name="Lopez M.M."/>
            <person name="Gonzalez-Bardanca M.M."/>
            <person name="Fernandez-Cuenca F.F."/>
            <person name="Oteo J.J."/>
            <person name="Pascual A.A."/>
            <person name="Martinez-Martinez L.L."/>
            <person name="Domingo-Calap P.P."/>
            <person name="Wood T.T.K."/>
            <person name="Tomas M.M."/>
        </authorList>
    </citation>
    <scope>NUCLEOTIDE SEQUENCE [LARGE SCALE GENOMIC DNA]</scope>
</reference>